<name>A0ABT9QAL6_9ACTN</name>
<keyword evidence="1" id="KW-0472">Membrane</keyword>
<organism evidence="2 3">
    <name type="scientific">Streptosporangium lutulentum</name>
    <dbReference type="NCBI Taxonomy" id="1461250"/>
    <lineage>
        <taxon>Bacteria</taxon>
        <taxon>Bacillati</taxon>
        <taxon>Actinomycetota</taxon>
        <taxon>Actinomycetes</taxon>
        <taxon>Streptosporangiales</taxon>
        <taxon>Streptosporangiaceae</taxon>
        <taxon>Streptosporangium</taxon>
    </lineage>
</organism>
<sequence length="171" mass="18295">MLGFFRPVVLIAATMTVGLVAGLFYAYSCSVMLGLGRAEDRTFVDAMQGINTAILNGWFFLCFIGSLVLIILAAVLHLREDGRSLLPWIVAAAVMYGATLVITAVVNVPLNNALDAAGEPGRIADLAAVRERFESTWVYWNVARTVTSTAAFGCLTWALVLYGRITTSGGA</sequence>
<feature type="transmembrane region" description="Helical" evidence="1">
    <location>
        <begin position="7"/>
        <end position="27"/>
    </location>
</feature>
<reference evidence="2 3" key="1">
    <citation type="submission" date="2023-07" db="EMBL/GenBank/DDBJ databases">
        <title>Sequencing the genomes of 1000 actinobacteria strains.</title>
        <authorList>
            <person name="Klenk H.-P."/>
        </authorList>
    </citation>
    <scope>NUCLEOTIDE SEQUENCE [LARGE SCALE GENOMIC DNA]</scope>
    <source>
        <strain evidence="2 3">DSM 46740</strain>
    </source>
</reference>
<accession>A0ABT9QAL6</accession>
<evidence type="ECO:0000256" key="1">
    <source>
        <dbReference type="SAM" id="Phobius"/>
    </source>
</evidence>
<keyword evidence="1" id="KW-0812">Transmembrane</keyword>
<evidence type="ECO:0000313" key="2">
    <source>
        <dbReference type="EMBL" id="MDP9843810.1"/>
    </source>
</evidence>
<dbReference type="EMBL" id="JAUSQU010000001">
    <property type="protein sequence ID" value="MDP9843810.1"/>
    <property type="molecule type" value="Genomic_DNA"/>
</dbReference>
<keyword evidence="3" id="KW-1185">Reference proteome</keyword>
<feature type="transmembrane region" description="Helical" evidence="1">
    <location>
        <begin position="85"/>
        <end position="106"/>
    </location>
</feature>
<feature type="transmembrane region" description="Helical" evidence="1">
    <location>
        <begin position="142"/>
        <end position="162"/>
    </location>
</feature>
<protein>
    <submittedName>
        <fullName evidence="2">Membrane protein</fullName>
    </submittedName>
</protein>
<dbReference type="Pfam" id="PF08592">
    <property type="entry name" value="Anthrone_oxy"/>
    <property type="match status" value="1"/>
</dbReference>
<evidence type="ECO:0000313" key="3">
    <source>
        <dbReference type="Proteomes" id="UP001225356"/>
    </source>
</evidence>
<feature type="transmembrane region" description="Helical" evidence="1">
    <location>
        <begin position="57"/>
        <end position="78"/>
    </location>
</feature>
<dbReference type="InterPro" id="IPR013901">
    <property type="entry name" value="Anthrone_oxy"/>
</dbReference>
<dbReference type="RefSeq" id="WP_307558190.1">
    <property type="nucleotide sequence ID" value="NZ_JAUSQU010000001.1"/>
</dbReference>
<gene>
    <name evidence="2" type="ORF">J2853_003021</name>
</gene>
<dbReference type="Proteomes" id="UP001225356">
    <property type="component" value="Unassembled WGS sequence"/>
</dbReference>
<proteinExistence type="predicted"/>
<comment type="caution">
    <text evidence="2">The sequence shown here is derived from an EMBL/GenBank/DDBJ whole genome shotgun (WGS) entry which is preliminary data.</text>
</comment>
<keyword evidence="1" id="KW-1133">Transmembrane helix</keyword>